<comment type="similarity">
    <text evidence="8">Belongs to the adenylyl cyclase class-4/guanylyl cyclase family.</text>
</comment>
<dbReference type="GO" id="GO:0004016">
    <property type="term" value="F:adenylate cyclase activity"/>
    <property type="evidence" value="ECO:0007669"/>
    <property type="project" value="TreeGrafter"/>
</dbReference>
<keyword evidence="4 10" id="KW-1133">Transmembrane helix</keyword>
<protein>
    <recommendedName>
        <fullName evidence="12">Guanylate cyclase domain-containing protein</fullName>
    </recommendedName>
</protein>
<dbReference type="Pfam" id="PF00211">
    <property type="entry name" value="Guanylate_cyc"/>
    <property type="match status" value="1"/>
</dbReference>
<dbReference type="CDD" id="cd07302">
    <property type="entry name" value="CHD"/>
    <property type="match status" value="1"/>
</dbReference>
<name>A0A835WMN7_9CHLO</name>
<dbReference type="PROSITE" id="PS00452">
    <property type="entry name" value="GUANYLATE_CYCLASE_1"/>
    <property type="match status" value="1"/>
</dbReference>
<dbReference type="EMBL" id="JAEHOD010000011">
    <property type="protein sequence ID" value="KAG2450447.1"/>
    <property type="molecule type" value="Genomic_DNA"/>
</dbReference>
<evidence type="ECO:0000313" key="13">
    <source>
        <dbReference type="EMBL" id="KAG2450447.1"/>
    </source>
</evidence>
<dbReference type="GO" id="GO:0001653">
    <property type="term" value="F:peptide receptor activity"/>
    <property type="evidence" value="ECO:0007669"/>
    <property type="project" value="TreeGrafter"/>
</dbReference>
<dbReference type="Gene3D" id="3.30.450.40">
    <property type="match status" value="1"/>
</dbReference>
<keyword evidence="2 10" id="KW-0812">Transmembrane</keyword>
<keyword evidence="14" id="KW-1185">Reference proteome</keyword>
<feature type="compositionally biased region" description="Polar residues" evidence="9">
    <location>
        <begin position="1041"/>
        <end position="1050"/>
    </location>
</feature>
<dbReference type="Pfam" id="PF01590">
    <property type="entry name" value="GAF"/>
    <property type="match status" value="1"/>
</dbReference>
<feature type="region of interest" description="Disordered" evidence="9">
    <location>
        <begin position="987"/>
        <end position="1074"/>
    </location>
</feature>
<proteinExistence type="inferred from homology"/>
<dbReference type="GO" id="GO:0004383">
    <property type="term" value="F:guanylate cyclase activity"/>
    <property type="evidence" value="ECO:0007669"/>
    <property type="project" value="TreeGrafter"/>
</dbReference>
<feature type="region of interest" description="Disordered" evidence="9">
    <location>
        <begin position="456"/>
        <end position="500"/>
    </location>
</feature>
<evidence type="ECO:0000256" key="1">
    <source>
        <dbReference type="ARBA" id="ARBA00004370"/>
    </source>
</evidence>
<keyword evidence="3" id="KW-0547">Nucleotide-binding</keyword>
<dbReference type="PANTHER" id="PTHR11920:SF335">
    <property type="entry name" value="GUANYLATE CYCLASE"/>
    <property type="match status" value="1"/>
</dbReference>
<comment type="caution">
    <text evidence="13">The sequence shown here is derived from an EMBL/GenBank/DDBJ whole genome shotgun (WGS) entry which is preliminary data.</text>
</comment>
<dbReference type="SMART" id="SM00044">
    <property type="entry name" value="CYCc"/>
    <property type="match status" value="1"/>
</dbReference>
<evidence type="ECO:0000256" key="10">
    <source>
        <dbReference type="SAM" id="Phobius"/>
    </source>
</evidence>
<comment type="subcellular location">
    <subcellularLocation>
        <location evidence="1">Membrane</location>
    </subcellularLocation>
</comment>
<feature type="compositionally biased region" description="Low complexity" evidence="9">
    <location>
        <begin position="1059"/>
        <end position="1073"/>
    </location>
</feature>
<dbReference type="PROSITE" id="PS50125">
    <property type="entry name" value="GUANYLATE_CYCLASE_2"/>
    <property type="match status" value="1"/>
</dbReference>
<sequence>MGGPVFASVIGLAMPLLALPAYERHWAAIHRTILYTVVASRAGVHMLSSAAGGRPWLQYGPQQHLLMDCTLFAVHQDTLDEYTPELAMMLALYSLGGGGPRAHEAAPGAEAAATSADAALAATSAASSDGAFGGTSGSIRGSAARGVGTSYSYITAGEFYVSCLLLALVVSRLYSAVMGPREQPLFLRRVAMHLRPTSSVALQQKSLAQQLCYRRAYLFKLAAVKGTQALTLLSYAARQAALAWATVEGGEAPGQLALRAVMAGCGGALLMGSVLVALLTSGPGGLYRRHGRAINALALIACASARVALLVLEGAGGAEHAAFHHFMAICFSLMVNEEPYPAFVAQLVLFCCTFKAVSSAGDWHTGGSGSGASSACCMAPPPGSGSWALLSSASRCFLLARAEFWVLGAAACGLYNWMCVGKWISLQEQEAASQREAARVAVCSLMTAQKGKHKVAGAAGGRSRLTGTGSPMPFSGDGTAPDSGTENGSSRWRALGSATHSPLPCSKSAAATPAASADRLPVLGAGAAAAAAAPAAAAPLFPPQAGMAATEAGGCAAPAAAPAAAPEIVEVSVKAGALCVAQQGLPGTHLGRATSVEAPLSRASSAGLGLFGGDEALMSEYKQLFPGARKAPVVPVSAASSRCMLTALEVAAALHYDGAADADVLVMDGEDGGHCQEPPPAPGGYAGPLSGFCSVAGFARAGDAATGAARPPAAEAPRRNVRRSLSDTARGYSITSARTLRSLYCAHEPSGSTAADATSSGTICAASLASPTGSTAVYTNGTAAAAAAASMPSPSFGSGGSCRVSGAIPMVHPASNRGGAALLRRRRTGTVGQLGVSSGQLGVSSGVASAGLASAATGGADVATLRSSYCGQASNGGTTASLQGSGSIAGLQPARIAVAPPGTLLAADGSATASSAQQSPQVLSPTGGVPRVAQLAAAAPDSGNVAGAEHGGANSAEPSMHASAVLPGVSTPLSCITLRQWRSERSLAHEAAHESMTSSHSHLPAGPPASTGSLEFMTPVGDGGGDGGAKPAAQQRLKPCSTMTGTPSFVTPSDPPSRRPTTAGIVSAASDSAPPVPVSSPAELVLANLELGISVIVCFGQLWALLDSRAPAAAGWRCKLPVLLLSAQLALAVCHAAWHALAQRLMEPQPETLALPARIAWRLRRVLLGDGRTAYGRVWALFLRMPLAGALSQLALLHAGIRCSPTALHGLQLAASAFAAHGAASHECAGALLLSSCAYLVVHTLGRPQAPLLQLLLDAALFLTLPWLVYLATSFVNARLAKWAASERCSALARRFGLPPTILDGTTGTAVLLLLLARATLPVVLAWQQQAMRLLHTRLAALDIQLASSSGGASVVVAVAVPLFVAVAVLQGLLLRAPLFTDPRKLWYERMHAKLLHFVDELLAGDGSNEAIVESLRQATAGAFDTVPSAGSGSVGLGFGSAGPGAGAGTGTVMELVILEDATSGTAAADATVTSYLVHGSSEAHGLPVRRLPLRVLHSVHHALTHQALLYTNHLLEAAPDARYEDWQLMHQTCGAVSLVTVPLLYGGCDLGALVVSCPKAGAWDELARKLLMDFGLQVSQALYTRATQQELAAGEAVLTDMLPGPVAEMLKRKALQHGHEDETADGGTPGGTAGGRSTAVVYKQWHPAVSVLFADIVGYTALSQSVEPEEVMMMLHALYTKYDALCTLHGVYKVETIGDCWMGATGLLAEDPRHASALVAFASDMFQAAASVRDPSTGKGVRIRVGIHSGRVMSGIVGSIRARYCLFGDTVNTASRMESTGVPGCIQISGATHALLEDDEQQRFIPRGLVPVKGKGDLNTYLWESGYEGEPRDDGPTAYNAQ</sequence>
<keyword evidence="7 8" id="KW-0456">Lyase</keyword>
<gene>
    <name evidence="13" type="ORF">HYH02_004949</name>
</gene>
<feature type="region of interest" description="Disordered" evidence="9">
    <location>
        <begin position="940"/>
        <end position="959"/>
    </location>
</feature>
<feature type="transmembrane region" description="Helical" evidence="10">
    <location>
        <begin position="1347"/>
        <end position="1375"/>
    </location>
</feature>
<dbReference type="OrthoDB" id="544993at2759"/>
<dbReference type="GO" id="GO:0005886">
    <property type="term" value="C:plasma membrane"/>
    <property type="evidence" value="ECO:0007669"/>
    <property type="project" value="TreeGrafter"/>
</dbReference>
<dbReference type="InterPro" id="IPR050401">
    <property type="entry name" value="Cyclic_nucleotide_synthase"/>
</dbReference>
<dbReference type="GO" id="GO:0000166">
    <property type="term" value="F:nucleotide binding"/>
    <property type="evidence" value="ECO:0007669"/>
    <property type="project" value="UniProtKB-KW"/>
</dbReference>
<reference evidence="13" key="1">
    <citation type="journal article" date="2020" name="bioRxiv">
        <title>Comparative genomics of Chlamydomonas.</title>
        <authorList>
            <person name="Craig R.J."/>
            <person name="Hasan A.R."/>
            <person name="Ness R.W."/>
            <person name="Keightley P.D."/>
        </authorList>
    </citation>
    <scope>NUCLEOTIDE SEQUENCE</scope>
    <source>
        <strain evidence="13">CCAP 11/173</strain>
    </source>
</reference>
<dbReference type="InterPro" id="IPR001054">
    <property type="entry name" value="A/G_cyclase"/>
</dbReference>
<evidence type="ECO:0000256" key="5">
    <source>
        <dbReference type="ARBA" id="ARBA00023136"/>
    </source>
</evidence>
<dbReference type="InterPro" id="IPR018297">
    <property type="entry name" value="A/G_cyclase_CS"/>
</dbReference>
<evidence type="ECO:0000256" key="11">
    <source>
        <dbReference type="SAM" id="SignalP"/>
    </source>
</evidence>
<evidence type="ECO:0000256" key="4">
    <source>
        <dbReference type="ARBA" id="ARBA00022989"/>
    </source>
</evidence>
<evidence type="ECO:0000256" key="7">
    <source>
        <dbReference type="ARBA" id="ARBA00023239"/>
    </source>
</evidence>
<dbReference type="GO" id="GO:0007168">
    <property type="term" value="P:receptor guanylyl cyclase signaling pathway"/>
    <property type="evidence" value="ECO:0007669"/>
    <property type="project" value="TreeGrafter"/>
</dbReference>
<evidence type="ECO:0000256" key="8">
    <source>
        <dbReference type="RuleBase" id="RU000405"/>
    </source>
</evidence>
<dbReference type="InterPro" id="IPR003018">
    <property type="entry name" value="GAF"/>
</dbReference>
<dbReference type="PANTHER" id="PTHR11920">
    <property type="entry name" value="GUANYLYL CYCLASE"/>
    <property type="match status" value="1"/>
</dbReference>
<dbReference type="SUPFAM" id="SSF55073">
    <property type="entry name" value="Nucleotide cyclase"/>
    <property type="match status" value="1"/>
</dbReference>
<evidence type="ECO:0000256" key="6">
    <source>
        <dbReference type="ARBA" id="ARBA00023170"/>
    </source>
</evidence>
<feature type="transmembrane region" description="Helical" evidence="10">
    <location>
        <begin position="1302"/>
        <end position="1327"/>
    </location>
</feature>
<accession>A0A835WMN7</accession>
<dbReference type="GO" id="GO:0035556">
    <property type="term" value="P:intracellular signal transduction"/>
    <property type="evidence" value="ECO:0007669"/>
    <property type="project" value="InterPro"/>
</dbReference>
<organism evidence="13 14">
    <name type="scientific">Chlamydomonas schloesseri</name>
    <dbReference type="NCBI Taxonomy" id="2026947"/>
    <lineage>
        <taxon>Eukaryota</taxon>
        <taxon>Viridiplantae</taxon>
        <taxon>Chlorophyta</taxon>
        <taxon>core chlorophytes</taxon>
        <taxon>Chlorophyceae</taxon>
        <taxon>CS clade</taxon>
        <taxon>Chlamydomonadales</taxon>
        <taxon>Chlamydomonadaceae</taxon>
        <taxon>Chlamydomonas</taxon>
    </lineage>
</organism>
<dbReference type="Proteomes" id="UP000613740">
    <property type="component" value="Unassembled WGS sequence"/>
</dbReference>
<dbReference type="InterPro" id="IPR029016">
    <property type="entry name" value="GAF-like_dom_sf"/>
</dbReference>
<keyword evidence="5 10" id="KW-0472">Membrane</keyword>
<evidence type="ECO:0000256" key="2">
    <source>
        <dbReference type="ARBA" id="ARBA00022692"/>
    </source>
</evidence>
<evidence type="ECO:0000259" key="12">
    <source>
        <dbReference type="PROSITE" id="PS50125"/>
    </source>
</evidence>
<feature type="signal peptide" evidence="11">
    <location>
        <begin position="1"/>
        <end position="18"/>
    </location>
</feature>
<feature type="domain" description="Guanylate cyclase" evidence="12">
    <location>
        <begin position="1651"/>
        <end position="1779"/>
    </location>
</feature>
<evidence type="ECO:0000256" key="3">
    <source>
        <dbReference type="ARBA" id="ARBA00022741"/>
    </source>
</evidence>
<evidence type="ECO:0000313" key="14">
    <source>
        <dbReference type="Proteomes" id="UP000613740"/>
    </source>
</evidence>
<feature type="chain" id="PRO_5032443821" description="Guanylate cyclase domain-containing protein" evidence="11">
    <location>
        <begin position="19"/>
        <end position="1843"/>
    </location>
</feature>
<dbReference type="SUPFAM" id="SSF55781">
    <property type="entry name" value="GAF domain-like"/>
    <property type="match status" value="1"/>
</dbReference>
<dbReference type="Gene3D" id="3.30.70.1230">
    <property type="entry name" value="Nucleotide cyclase"/>
    <property type="match status" value="1"/>
</dbReference>
<dbReference type="InterPro" id="IPR029787">
    <property type="entry name" value="Nucleotide_cyclase"/>
</dbReference>
<keyword evidence="6" id="KW-0675">Receptor</keyword>
<keyword evidence="11" id="KW-0732">Signal</keyword>
<evidence type="ECO:0000256" key="9">
    <source>
        <dbReference type="SAM" id="MobiDB-lite"/>
    </source>
</evidence>